<dbReference type="GO" id="GO:0005886">
    <property type="term" value="C:plasma membrane"/>
    <property type="evidence" value="ECO:0007669"/>
    <property type="project" value="TreeGrafter"/>
</dbReference>
<dbReference type="Gene3D" id="1.20.1250.20">
    <property type="entry name" value="MFS general substrate transporter like domains"/>
    <property type="match status" value="1"/>
</dbReference>
<evidence type="ECO:0008006" key="3">
    <source>
        <dbReference type="Google" id="ProtNLM"/>
    </source>
</evidence>
<sequence>MPRTEQEYGGMHVMVGAAITYTLAFMISIFIWSRFVADRIGHSNTYALGLVLLGICYLGAMWYATAFEYVIWHLLGGIGIAAFSAVWMSIGADTNDEVTNACGRHQEAALLGIRNFFFRFSFFVVGFVLAFTHILTGYVPGAAEQNELAKMGIRINVGLIPALCCFLGAFVMFVVYDLNHEKRDQLMKSLREKGL</sequence>
<accession>X1I353</accession>
<evidence type="ECO:0000313" key="2">
    <source>
        <dbReference type="EMBL" id="GAH60499.1"/>
    </source>
</evidence>
<evidence type="ECO:0000256" key="1">
    <source>
        <dbReference type="SAM" id="Phobius"/>
    </source>
</evidence>
<dbReference type="SUPFAM" id="SSF103473">
    <property type="entry name" value="MFS general substrate transporter"/>
    <property type="match status" value="1"/>
</dbReference>
<feature type="transmembrane region" description="Helical" evidence="1">
    <location>
        <begin position="12"/>
        <end position="33"/>
    </location>
</feature>
<keyword evidence="1" id="KW-1133">Transmembrane helix</keyword>
<dbReference type="InterPro" id="IPR036259">
    <property type="entry name" value="MFS_trans_sf"/>
</dbReference>
<dbReference type="AlphaFoldDB" id="X1I353"/>
<dbReference type="PANTHER" id="PTHR11328">
    <property type="entry name" value="MAJOR FACILITATOR SUPERFAMILY DOMAIN-CONTAINING PROTEIN"/>
    <property type="match status" value="1"/>
</dbReference>
<dbReference type="EMBL" id="BARU01021457">
    <property type="protein sequence ID" value="GAH60499.1"/>
    <property type="molecule type" value="Genomic_DNA"/>
</dbReference>
<dbReference type="InterPro" id="IPR039672">
    <property type="entry name" value="MFS_2"/>
</dbReference>
<keyword evidence="1" id="KW-0812">Transmembrane</keyword>
<feature type="transmembrane region" description="Helical" evidence="1">
    <location>
        <begin position="70"/>
        <end position="90"/>
    </location>
</feature>
<dbReference type="GO" id="GO:0008643">
    <property type="term" value="P:carbohydrate transport"/>
    <property type="evidence" value="ECO:0007669"/>
    <property type="project" value="InterPro"/>
</dbReference>
<feature type="transmembrane region" description="Helical" evidence="1">
    <location>
        <begin position="159"/>
        <end position="178"/>
    </location>
</feature>
<proteinExistence type="predicted"/>
<dbReference type="GO" id="GO:0015293">
    <property type="term" value="F:symporter activity"/>
    <property type="evidence" value="ECO:0007669"/>
    <property type="project" value="InterPro"/>
</dbReference>
<dbReference type="Pfam" id="PF13347">
    <property type="entry name" value="MFS_2"/>
    <property type="match status" value="1"/>
</dbReference>
<name>X1I353_9ZZZZ</name>
<feature type="transmembrane region" description="Helical" evidence="1">
    <location>
        <begin position="45"/>
        <end position="64"/>
    </location>
</feature>
<keyword evidence="1" id="KW-0472">Membrane</keyword>
<organism evidence="2">
    <name type="scientific">marine sediment metagenome</name>
    <dbReference type="NCBI Taxonomy" id="412755"/>
    <lineage>
        <taxon>unclassified sequences</taxon>
        <taxon>metagenomes</taxon>
        <taxon>ecological metagenomes</taxon>
    </lineage>
</organism>
<protein>
    <recommendedName>
        <fullName evidence="3">Major facilitator superfamily (MFS) profile domain-containing protein</fullName>
    </recommendedName>
</protein>
<dbReference type="PANTHER" id="PTHR11328:SF24">
    <property type="entry name" value="MAJOR FACILITATOR SUPERFAMILY (MFS) PROFILE DOMAIN-CONTAINING PROTEIN"/>
    <property type="match status" value="1"/>
</dbReference>
<feature type="transmembrane region" description="Helical" evidence="1">
    <location>
        <begin position="116"/>
        <end position="139"/>
    </location>
</feature>
<reference evidence="2" key="1">
    <citation type="journal article" date="2014" name="Front. Microbiol.">
        <title>High frequency of phylogenetically diverse reductive dehalogenase-homologous genes in deep subseafloor sedimentary metagenomes.</title>
        <authorList>
            <person name="Kawai M."/>
            <person name="Futagami T."/>
            <person name="Toyoda A."/>
            <person name="Takaki Y."/>
            <person name="Nishi S."/>
            <person name="Hori S."/>
            <person name="Arai W."/>
            <person name="Tsubouchi T."/>
            <person name="Morono Y."/>
            <person name="Uchiyama I."/>
            <person name="Ito T."/>
            <person name="Fujiyama A."/>
            <person name="Inagaki F."/>
            <person name="Takami H."/>
        </authorList>
    </citation>
    <scope>NUCLEOTIDE SEQUENCE</scope>
    <source>
        <strain evidence="2">Expedition CK06-06</strain>
    </source>
</reference>
<comment type="caution">
    <text evidence="2">The sequence shown here is derived from an EMBL/GenBank/DDBJ whole genome shotgun (WGS) entry which is preliminary data.</text>
</comment>
<gene>
    <name evidence="2" type="ORF">S03H2_35108</name>
</gene>